<dbReference type="Pfam" id="PF17769">
    <property type="entry name" value="PurK_C"/>
    <property type="match status" value="1"/>
</dbReference>
<dbReference type="Pfam" id="PF02222">
    <property type="entry name" value="ATP-grasp"/>
    <property type="match status" value="1"/>
</dbReference>
<feature type="binding site" evidence="4">
    <location>
        <position position="110"/>
    </location>
    <ligand>
        <name>ATP</name>
        <dbReference type="ChEBI" id="CHEBI:30616"/>
    </ligand>
</feature>
<dbReference type="InterPro" id="IPR013815">
    <property type="entry name" value="ATP_grasp_subdomain_1"/>
</dbReference>
<comment type="subunit">
    <text evidence="4 5">Homodimer.</text>
</comment>
<sequence>MNWTDRIILPGQTIGVLGGGQLGRMMILEGRRMGYRFVTLDPTPDCPAGQVSDRQIVAPYTDVAAAEELAASCDVITYEFENVDAQVAQILEQRSYVPQGSRLLRVAKHRVLEKSTLAGFGIPVTPYRPVHSLDDLQVAGTTLGFPLVLKTATGGYDGKGQWRIESAAQLEKVWASAAEEVPAVGVPAAGAAGTADVAARFIAEAFIDLACELSVIAARSPKGEIRTFPVAENVHRDHILHLSIVPPRVSDALQQTAEAIARRTAHALEVVGLIAVEMFVTRDGQVLVNEIAPRPHNSGHYTYDACLTSQFEQHLRAICNLPLGDTTRWSPVVMVNILGEHLRAAVAAAPNLPPNVKLHLYGKQGAAAKRKMGHLTVLADSTEAALDQIAELGIWTTPLVSR</sequence>
<dbReference type="Gene3D" id="3.40.50.20">
    <property type="match status" value="1"/>
</dbReference>
<comment type="function">
    <text evidence="5">Catalyzes the ATP-dependent conversion of 5-aminoimidazole ribonucleotide (AIR) and HCO(3)- to N5-carboxyaminoimidazole ribonucleotide (N5-CAIR).</text>
</comment>
<dbReference type="EC" id="6.3.4.18" evidence="4 5"/>
<protein>
    <recommendedName>
        <fullName evidence="4 5">N5-carboxyaminoimidazole ribonucleotide synthase</fullName>
        <shortName evidence="4 5">N5-CAIR synthase</shortName>
        <ecNumber evidence="4 5">6.3.4.18</ecNumber>
    </recommendedName>
    <alternativeName>
        <fullName evidence="4 5">5-(carboxyamino)imidazole ribonucleotide synthetase</fullName>
    </alternativeName>
</protein>
<dbReference type="Gene3D" id="3.30.1490.20">
    <property type="entry name" value="ATP-grasp fold, A domain"/>
    <property type="match status" value="1"/>
</dbReference>
<keyword evidence="8" id="KW-1185">Reference proteome</keyword>
<comment type="similarity">
    <text evidence="4 5">Belongs to the PurK/PurT family.</text>
</comment>
<keyword evidence="1 4" id="KW-0547">Nucleotide-binding</keyword>
<dbReference type="Pfam" id="PF22660">
    <property type="entry name" value="RS_preATP-grasp-like"/>
    <property type="match status" value="1"/>
</dbReference>
<dbReference type="SUPFAM" id="SSF51246">
    <property type="entry name" value="Rudiment single hybrid motif"/>
    <property type="match status" value="1"/>
</dbReference>
<dbReference type="NCBIfam" id="NF004676">
    <property type="entry name" value="PRK06019.1-2"/>
    <property type="match status" value="1"/>
</dbReference>
<dbReference type="InterPro" id="IPR005875">
    <property type="entry name" value="PurK"/>
</dbReference>
<organism evidence="7 8">
    <name type="scientific">Alicyclobacillus cycloheptanicus</name>
    <dbReference type="NCBI Taxonomy" id="1457"/>
    <lineage>
        <taxon>Bacteria</taxon>
        <taxon>Bacillati</taxon>
        <taxon>Bacillota</taxon>
        <taxon>Bacilli</taxon>
        <taxon>Bacillales</taxon>
        <taxon>Alicyclobacillaceae</taxon>
        <taxon>Alicyclobacillus</taxon>
    </lineage>
</organism>
<feature type="binding site" evidence="4">
    <location>
        <position position="212"/>
    </location>
    <ligand>
        <name>ATP</name>
        <dbReference type="ChEBI" id="CHEBI:30616"/>
    </ligand>
</feature>
<feature type="binding site" evidence="4">
    <location>
        <position position="235"/>
    </location>
    <ligand>
        <name>ATP</name>
        <dbReference type="ChEBI" id="CHEBI:30616"/>
    </ligand>
</feature>
<feature type="binding site" evidence="4">
    <location>
        <begin position="289"/>
        <end position="290"/>
    </location>
    <ligand>
        <name>ATP</name>
        <dbReference type="ChEBI" id="CHEBI:30616"/>
    </ligand>
</feature>
<keyword evidence="4 5" id="KW-0436">Ligase</keyword>
<dbReference type="InterPro" id="IPR016185">
    <property type="entry name" value="PreATP-grasp_dom_sf"/>
</dbReference>
<dbReference type="NCBIfam" id="NF004679">
    <property type="entry name" value="PRK06019.1-5"/>
    <property type="match status" value="1"/>
</dbReference>
<feature type="binding site" evidence="4">
    <location>
        <begin position="155"/>
        <end position="161"/>
    </location>
    <ligand>
        <name>ATP</name>
        <dbReference type="ChEBI" id="CHEBI:30616"/>
    </ligand>
</feature>
<evidence type="ECO:0000313" key="7">
    <source>
        <dbReference type="EMBL" id="MDQ0191164.1"/>
    </source>
</evidence>
<comment type="caution">
    <text evidence="7">The sequence shown here is derived from an EMBL/GenBank/DDBJ whole genome shotgun (WGS) entry which is preliminary data.</text>
</comment>
<evidence type="ECO:0000256" key="2">
    <source>
        <dbReference type="ARBA" id="ARBA00022755"/>
    </source>
</evidence>
<evidence type="ECO:0000256" key="5">
    <source>
        <dbReference type="RuleBase" id="RU361200"/>
    </source>
</evidence>
<evidence type="ECO:0000256" key="3">
    <source>
        <dbReference type="ARBA" id="ARBA00022840"/>
    </source>
</evidence>
<dbReference type="PANTHER" id="PTHR11609:SF5">
    <property type="entry name" value="PHOSPHORIBOSYLAMINOIMIDAZOLE CARBOXYLASE"/>
    <property type="match status" value="1"/>
</dbReference>
<feature type="binding site" evidence="4">
    <location>
        <position position="150"/>
    </location>
    <ligand>
        <name>ATP</name>
        <dbReference type="ChEBI" id="CHEBI:30616"/>
    </ligand>
</feature>
<comment type="catalytic activity">
    <reaction evidence="4 5">
        <text>5-amino-1-(5-phospho-beta-D-ribosyl)imidazole + hydrogencarbonate + ATP = 5-carboxyamino-1-(5-phospho-D-ribosyl)imidazole + ADP + phosphate + 2 H(+)</text>
        <dbReference type="Rhea" id="RHEA:19317"/>
        <dbReference type="ChEBI" id="CHEBI:15378"/>
        <dbReference type="ChEBI" id="CHEBI:17544"/>
        <dbReference type="ChEBI" id="CHEBI:30616"/>
        <dbReference type="ChEBI" id="CHEBI:43474"/>
        <dbReference type="ChEBI" id="CHEBI:58730"/>
        <dbReference type="ChEBI" id="CHEBI:137981"/>
        <dbReference type="ChEBI" id="CHEBI:456216"/>
        <dbReference type="EC" id="6.3.4.18"/>
    </reaction>
</comment>
<dbReference type="InterPro" id="IPR040686">
    <property type="entry name" value="PurK_C"/>
</dbReference>
<dbReference type="RefSeq" id="WP_274456793.1">
    <property type="nucleotide sequence ID" value="NZ_CP067097.1"/>
</dbReference>
<keyword evidence="3 4" id="KW-0067">ATP-binding</keyword>
<name>A0ABT9XMA8_9BACL</name>
<dbReference type="EMBL" id="JAUSTP010000033">
    <property type="protein sequence ID" value="MDQ0191164.1"/>
    <property type="molecule type" value="Genomic_DNA"/>
</dbReference>
<gene>
    <name evidence="4 5" type="primary">purK</name>
    <name evidence="7" type="ORF">J2S03_003033</name>
</gene>
<dbReference type="NCBIfam" id="NF004675">
    <property type="entry name" value="PRK06019.1-1"/>
    <property type="match status" value="1"/>
</dbReference>
<dbReference type="Gene3D" id="3.30.470.20">
    <property type="entry name" value="ATP-grasp fold, B domain"/>
    <property type="match status" value="1"/>
</dbReference>
<evidence type="ECO:0000259" key="6">
    <source>
        <dbReference type="PROSITE" id="PS50975"/>
    </source>
</evidence>
<dbReference type="SUPFAM" id="SSF52440">
    <property type="entry name" value="PreATP-grasp domain"/>
    <property type="match status" value="1"/>
</dbReference>
<dbReference type="InterPro" id="IPR011761">
    <property type="entry name" value="ATP-grasp"/>
</dbReference>
<dbReference type="PANTHER" id="PTHR11609">
    <property type="entry name" value="PURINE BIOSYNTHESIS PROTEIN 6/7, PUR6/7"/>
    <property type="match status" value="1"/>
</dbReference>
<reference evidence="7 8" key="1">
    <citation type="submission" date="2023-07" db="EMBL/GenBank/DDBJ databases">
        <title>Genomic Encyclopedia of Type Strains, Phase IV (KMG-IV): sequencing the most valuable type-strain genomes for metagenomic binning, comparative biology and taxonomic classification.</title>
        <authorList>
            <person name="Goeker M."/>
        </authorList>
    </citation>
    <scope>NUCLEOTIDE SEQUENCE [LARGE SCALE GENOMIC DNA]</scope>
    <source>
        <strain evidence="7 8">DSM 4006</strain>
    </source>
</reference>
<evidence type="ECO:0000313" key="8">
    <source>
        <dbReference type="Proteomes" id="UP001232973"/>
    </source>
</evidence>
<dbReference type="PROSITE" id="PS50975">
    <property type="entry name" value="ATP_GRASP"/>
    <property type="match status" value="1"/>
</dbReference>
<dbReference type="SUPFAM" id="SSF56059">
    <property type="entry name" value="Glutathione synthetase ATP-binding domain-like"/>
    <property type="match status" value="1"/>
</dbReference>
<accession>A0ABT9XMA8</accession>
<keyword evidence="2 4" id="KW-0658">Purine biosynthesis</keyword>
<dbReference type="InterPro" id="IPR011054">
    <property type="entry name" value="Rudment_hybrid_motif"/>
</dbReference>
<dbReference type="HAMAP" id="MF_01928">
    <property type="entry name" value="PurK"/>
    <property type="match status" value="1"/>
</dbReference>
<comment type="function">
    <text evidence="4">Catalyzes the ATP-dependent conversion of 5-aminoimidazole ribonucleotide (AIR) and HCO(3)(-) to N5-carboxyaminoimidazole ribonucleotide (N5-CAIR).</text>
</comment>
<proteinExistence type="inferred from homology"/>
<feature type="domain" description="ATP-grasp" evidence="6">
    <location>
        <begin position="114"/>
        <end position="319"/>
    </location>
</feature>
<dbReference type="GO" id="GO:0034028">
    <property type="term" value="F:5-(carboxyamino)imidazole ribonucleotide synthase activity"/>
    <property type="evidence" value="ECO:0007669"/>
    <property type="project" value="UniProtKB-EC"/>
</dbReference>
<feature type="binding site" evidence="4">
    <location>
        <begin position="204"/>
        <end position="207"/>
    </location>
    <ligand>
        <name>ATP</name>
        <dbReference type="ChEBI" id="CHEBI:30616"/>
    </ligand>
</feature>
<evidence type="ECO:0000256" key="1">
    <source>
        <dbReference type="ARBA" id="ARBA00022741"/>
    </source>
</evidence>
<dbReference type="InterPro" id="IPR054350">
    <property type="entry name" value="PurT/PurK_preATP-grasp"/>
</dbReference>
<dbReference type="InterPro" id="IPR003135">
    <property type="entry name" value="ATP-grasp_carboxylate-amine"/>
</dbReference>
<comment type="pathway">
    <text evidence="4 5">Purine metabolism; IMP biosynthesis via de novo pathway; 5-amino-1-(5-phospho-D-ribosyl)imidazole-4-carboxylate from 5-amino-1-(5-phospho-D-ribosyl)imidazole (N5-CAIR route): step 1/2.</text>
</comment>
<dbReference type="Proteomes" id="UP001232973">
    <property type="component" value="Unassembled WGS sequence"/>
</dbReference>
<dbReference type="NCBIfam" id="TIGR01161">
    <property type="entry name" value="purK"/>
    <property type="match status" value="1"/>
</dbReference>
<evidence type="ECO:0000256" key="4">
    <source>
        <dbReference type="HAMAP-Rule" id="MF_01928"/>
    </source>
</evidence>